<dbReference type="SMART" id="SM00710">
    <property type="entry name" value="PbH1"/>
    <property type="match status" value="31"/>
</dbReference>
<dbReference type="PANTHER" id="PTHR34720:SF9">
    <property type="entry name" value="BLR4714 PROTEIN"/>
    <property type="match status" value="1"/>
</dbReference>
<name>A0A8A4TRP9_SULCO</name>
<dbReference type="SUPFAM" id="SSF51126">
    <property type="entry name" value="Pectin lyase-like"/>
    <property type="match status" value="1"/>
</dbReference>
<dbReference type="InterPro" id="IPR011050">
    <property type="entry name" value="Pectin_lyase_fold/virulence"/>
</dbReference>
<evidence type="ECO:0000313" key="2">
    <source>
        <dbReference type="EMBL" id="QTD51752.1"/>
    </source>
</evidence>
<keyword evidence="1" id="KW-0812">Transmembrane</keyword>
<keyword evidence="1" id="KW-1133">Transmembrane helix</keyword>
<dbReference type="EMBL" id="CP071793">
    <property type="protein sequence ID" value="QTD51752.1"/>
    <property type="molecule type" value="Genomic_DNA"/>
</dbReference>
<keyword evidence="1" id="KW-0472">Membrane</keyword>
<feature type="transmembrane region" description="Helical" evidence="1">
    <location>
        <begin position="174"/>
        <end position="191"/>
    </location>
</feature>
<dbReference type="InterPro" id="IPR006626">
    <property type="entry name" value="PbH1"/>
</dbReference>
<dbReference type="PANTHER" id="PTHR34720">
    <property type="entry name" value="MICROCYSTIN DEPENDENT PROTEIN"/>
    <property type="match status" value="1"/>
</dbReference>
<evidence type="ECO:0000313" key="3">
    <source>
        <dbReference type="Proteomes" id="UP000663929"/>
    </source>
</evidence>
<dbReference type="NCBIfam" id="NF012211">
    <property type="entry name" value="tand_rpt_95"/>
    <property type="match status" value="20"/>
</dbReference>
<dbReference type="Gene3D" id="2.60.40.2810">
    <property type="match status" value="16"/>
</dbReference>
<gene>
    <name evidence="2" type="ORF">J3U87_04720</name>
</gene>
<proteinExistence type="predicted"/>
<accession>A0A8A4TRP9</accession>
<protein>
    <submittedName>
        <fullName evidence="2">Tandem-95 repeat protein</fullName>
    </submittedName>
</protein>
<keyword evidence="3" id="KW-1185">Reference proteome</keyword>
<dbReference type="KEGG" id="scor:J3U87_04720"/>
<reference evidence="2" key="1">
    <citation type="submission" date="2021-03" db="EMBL/GenBank/DDBJ databases">
        <title>Acanthopleuribacteraceae sp. M133.</title>
        <authorList>
            <person name="Wang G."/>
        </authorList>
    </citation>
    <scope>NUCLEOTIDE SEQUENCE</scope>
    <source>
        <strain evidence="2">M133</strain>
    </source>
</reference>
<sequence>MLFSERLSRLPVTTMFWLFFGSSAFVQAQVSHSFEVGIDNDNNPETGCQYTMADGVVVEGIELIATVTVRSDVTPASVTEVTVQTCEVSGTFGAPRVVSSGSWPVAGDQGASGTDVIEAMVPAVYMGITTEARLVYQSRSFGGDFDVLRTTDGSGAGNAIIYQFAAPIPTLGEWMLILYIGLFTLLALYLLRRRKRLGPGGGALMIFLAMLLMGPGIAIILDGNLDDWAGVPAIGIDPLGDTDQDDPSADLGAVYACDINGNLFLRLDVGELENLAPNGVDDTATVDEDDTVNIAVLANDDDGDGGAPGANVTLDGIETQASNGNAVAEADGTVTYTPDADFAGVDTFVYRLADDLGLTATATVTVTVDPVPDPPTAVADNATTPEEVQVDIDVTANDVDPDAGDTLTVISVDNGANGTASIVANMVRYVPDLNFNGDDTFNYTIQDSTGNMSSAAITVTVSPVNDQPQAVDDAANTNEDNGLDIDVLSNDIKLDAGNGDSLLVLDVTLPANGSSAVNPDQTVNYTPNADFNGVDSFTYTIRDEEGLTDTATVTVTVDPVNDPPTAGDDNAATVEDTDVTVSVLNNDSDPDTGDTLTVTGAGNGTNGTTVFDGTSVTYTPNPAFVGNDSFTYTIEDGSGAPATATVSIAVNADQAEPIAVDIDVETEEGEPVVIRPLDGLFPGDNGPLFLVSTSQPAEGSASLIIDPAGTATQPDAILYQPFETFTGVETFTYTVSDQVGNTASANINMTVVAKNSAPVASPDIAQTEADTAVSIDVLANDRDPDGDALEVVFATDGVNGSVVVNPDDTVTYTPDSGFEGLDQFAYTVRDPGNLGDTVLVSVDVVGPGEADVAIDDSATTPEDTPIEVFVLANDGDGGGPLSIQSVTQPTNGSVIINAGNTTVTYTPDPNFDGDGDGSTVDDLFSYTLAGSRGGSPLTATVSVFIIPRIDPPNAVDDNPNVDEDSSTPIDILANDSDPEGGATLTVTEVTQAITGATTLNPDQTVTYTPPADFNGSDLFSYTIENEAGLRRSAVVLVTVDPVNDPPTANDDAETVLEAGTDYPIDVLANDDIAPDTGETLTITAVGTPDNGGSAVIAAGGTRIDYTPETSFVGTETFTYTIDDGSGAANATDTATVTITVTPLNIPPDAVDDAETVAEDSTTTTFTVLANDTTAPDVGETLTITAVGATDNGGTAVISGGGTTIDYTPAADFFGTETFTYTVDDGSGAANATDTATVTVTVTGENDPPVAVDDTPGAVDEDSADNNIDVLANDDIAPDTGETLTITAVGATNNGGTATIAGGGTSINYTPAADFFGTETFTYTIDDGSGAPNATATATVTMTVTNTNDPPVAVDDTPAVAEDSSANALDVLANDSFAPDTGETLTITAVGATDNGGTAVISGGGTMIDYTPAANFAGTETFTYTIDDGSGAPNATDTATVTVMVSGDNDPPDAVDDAETVAEDATTQTFTVLANDTTAPDMGETLTITAVGATNNGGTAVISGGGTTIDYTPAADFNGTETFTYTVDDGSGAPNATDTATVTVTVTAENDPPDAVDDAETVAEDATTQTFSVLTNDSFAPDTGETLTITAVGATDNGGTAVISGGGTTIDYTPAADFNGTETFTYTIDDGSGAGNATDTATVTVTVTAENDPPDAVDDAETVAEDATTQTFSVLTNDSFAPDTGETLTITAVGATDNGGTAVISGGGTTIDYTPAADFNGTETFTYTIDDGSGAGNATDTATVTVTVTAENDPPDAVDDAETVAEDATTQTFSVLTNDSFAPDTGETLTITAVGATNNGGTAVISGGGTTIDYTPAANFNGTETFTYTIDDGSGAGNATDTATVTVTVTAENDPPDAVDDGETVAEDATTQTFSVLTNDSFAPDTGETLTITAVGATNNGGTAVISGGGTTIDYTPAANFFGTEIFTYTIDDGSGAGNATDTATVTVTVTGTNDPPNAMDDGFMVAEDSLTGPLSVLTNDSILPDTGETLTITGVGATSNGGTAVISGGGTTIDYTPAPNFFGTETFTYTIDDGSGAGNATDTATVTVTVTNTNDPPDAMNDSETVDENSAATTFMVLANDSILPDVGETLTITAVGVPNNGGSAVITGGGTTIDYAPAMSFTGTETFTYTIDDGSGAGNATDTATVTVTVSPLNDPPVADDEAYTVIGNTLFHVNSAGDIGAPPTGEAVFESTLADVLDGDTDPNGHNLSATVETITTTNGGSVDMRADGSFAYRPPAGFTTDSFTYTVNDDGVPSMSDTGTVTITMQDMIWFFDDSNTDPTPTGTSSNPFNSAQDLTAAPFAAGHILFIHTGTSTTPGNEIDGLFEPQANTAIVGEGVVLEVSHPEIGGNATLRTAGTHPVITNSTDDTIRINDVDGVSVRGLTVNNTSDNAVEVVAATGALGFTFSDNAVGSATNQGIRIVNNATGDLTLTASNNTISSTGDGLNASLTSSGNLRVSLDNNTDITSGGSGIVLDGTGGAGTVFVHSFDSNTVHQDTVDEGIIINEATFDTDDATPFVAVTGGSTRIGTTGDGVGGGGLILLNVTGSLSFTDLDIETNNTGLTVLGSGVYVPDTSGFLLTTAGGTIVATSVAVDLDPMTAAMTLDSVTTTGGNNGISLEDVAGTVQINGGSISGTTGTAFAVNRGDADVTYQGGITNTTNRLLTVTDTTGGTVTLSTGTLSDTGGSGIQLSGVAGDVTVSATTTIGNSTSSGIDIQGGTGTFSFSNTTITNPTGVALNVDGGGGGSTASVTFGGSITKNNAGLAIDINNVDTGGSVDINTTTLDIDNGSGIQITDTDVTVGIDNADIDNTSTGIDLSNNTGTFTFSGLNIAGTTTAGVLVNTGSGSVNYTGPIANASGRLVDIQNTTGGTHTFSGGTLTGAGTGILLGSNAGTTTNFNGNVDLLGFTVLPLSIATSATSTVHFANLDVTTTGANGIDISNLGTFTVTTGTVGATTGSAIQLNTVGIGAGGVTFTTIASSSSGATPGVSLNTVTGAGTFGASTSVTVNGTTGGAGGIDIRSSSAAVSLTGLDVDNTSGAGVFADSNTGNISLLGAGSDISGATGPAFDINNGQADFSYAGTVTTNTASLLVDITNNQSGTLSFSNTLNSSGGGQGINLGSNSGGTLTFSGAVTLNTGTNTGINATSNTGFSMNFTGNLDVDTTTGIGVTATGGGTLSINGGTNSVTVGAATAVNISNTTIGGNGSTGGIVVRDISSNGGATGIALNNTGVGRFVVTGTATTDGTGGTIQNKAGRGAEFLTAQNITLSNMTFTNNATTDAVGGCGNDGTGNANCNAALHFGTVTGVTLTNVDVDNNGGQYGINGNDVTDFVMTNSIVEDVGNGVNEHAVRFADLKGTCNLDGNTIRNSDRFLVYIHNDGTSALTSLTLNNNTLTNSANESAFRFRSIGTSSATLNLTGNTITNNFSGAIVADAFGSSTMDITVSGHTATGNTDFVQITSNESADVTYDVLNNTNVNNTGGGITCNLGDSSTVTGSLSGFVRNNVVVVTGGATSSPAIRVVANGAGTHNATIDNNNVSFNSADVVSTMFIASRDGSCTLNATVTNNTVAMTAAFGLHAIQADCGVTNADTTTLCLDMRGNTATNTNGLQAIRTRQRGTNSIYQLESLSPVNGSNAAAVEGYHATRNPATNAADIDVRTSGTDTVVNYTHSAGCTEPTP</sequence>
<dbReference type="RefSeq" id="WP_237381874.1">
    <property type="nucleotide sequence ID" value="NZ_CP071793.1"/>
</dbReference>
<feature type="transmembrane region" description="Helical" evidence="1">
    <location>
        <begin position="203"/>
        <end position="221"/>
    </location>
</feature>
<dbReference type="Gene3D" id="2.60.40.3440">
    <property type="match status" value="4"/>
</dbReference>
<organism evidence="2 3">
    <name type="scientific">Sulfidibacter corallicola</name>
    <dbReference type="NCBI Taxonomy" id="2818388"/>
    <lineage>
        <taxon>Bacteria</taxon>
        <taxon>Pseudomonadati</taxon>
        <taxon>Acidobacteriota</taxon>
        <taxon>Holophagae</taxon>
        <taxon>Acanthopleuribacterales</taxon>
        <taxon>Acanthopleuribacteraceae</taxon>
        <taxon>Sulfidibacter</taxon>
    </lineage>
</organism>
<dbReference type="Proteomes" id="UP000663929">
    <property type="component" value="Chromosome"/>
</dbReference>
<dbReference type="Pfam" id="PF17963">
    <property type="entry name" value="Big_9"/>
    <property type="match status" value="20"/>
</dbReference>
<evidence type="ECO:0000256" key="1">
    <source>
        <dbReference type="SAM" id="Phobius"/>
    </source>
</evidence>